<dbReference type="InterPro" id="IPR014751">
    <property type="entry name" value="XRCC4-like_C"/>
</dbReference>
<proteinExistence type="predicted"/>
<dbReference type="EMBL" id="BLKM01000314">
    <property type="protein sequence ID" value="GFG31522.1"/>
    <property type="molecule type" value="Genomic_DNA"/>
</dbReference>
<organism evidence="3 4">
    <name type="scientific">Coptotermes formosanus</name>
    <name type="common">Formosan subterranean termite</name>
    <dbReference type="NCBI Taxonomy" id="36987"/>
    <lineage>
        <taxon>Eukaryota</taxon>
        <taxon>Metazoa</taxon>
        <taxon>Ecdysozoa</taxon>
        <taxon>Arthropoda</taxon>
        <taxon>Hexapoda</taxon>
        <taxon>Insecta</taxon>
        <taxon>Pterygota</taxon>
        <taxon>Neoptera</taxon>
        <taxon>Polyneoptera</taxon>
        <taxon>Dictyoptera</taxon>
        <taxon>Blattodea</taxon>
        <taxon>Blattoidea</taxon>
        <taxon>Termitoidae</taxon>
        <taxon>Rhinotermitidae</taxon>
        <taxon>Coptotermes</taxon>
    </lineage>
</organism>
<dbReference type="GO" id="GO:0003677">
    <property type="term" value="F:DNA binding"/>
    <property type="evidence" value="ECO:0007669"/>
    <property type="project" value="InterPro"/>
</dbReference>
<dbReference type="GO" id="GO:0005958">
    <property type="term" value="C:DNA-dependent protein kinase-DNA ligase 4 complex"/>
    <property type="evidence" value="ECO:0007669"/>
    <property type="project" value="TreeGrafter"/>
</dbReference>
<comment type="caution">
    <text evidence="3">The sequence shown here is derived from an EMBL/GenBank/DDBJ whole genome shotgun (WGS) entry which is preliminary data.</text>
</comment>
<dbReference type="InterPro" id="IPR053962">
    <property type="entry name" value="XRCC4_CC"/>
</dbReference>
<dbReference type="SUPFAM" id="SSF58022">
    <property type="entry name" value="XRCC4, C-terminal oligomerization domain"/>
    <property type="match status" value="1"/>
</dbReference>
<dbReference type="PANTHER" id="PTHR28559">
    <property type="entry name" value="DNA REPAIR PROTEIN XRCC4"/>
    <property type="match status" value="1"/>
</dbReference>
<dbReference type="GO" id="GO:0006310">
    <property type="term" value="P:DNA recombination"/>
    <property type="evidence" value="ECO:0007669"/>
    <property type="project" value="InterPro"/>
</dbReference>
<name>A0A6L2PJZ2_COPFO</name>
<dbReference type="OrthoDB" id="8190931at2759"/>
<dbReference type="GO" id="GO:0006303">
    <property type="term" value="P:double-strand break repair via nonhomologous end joining"/>
    <property type="evidence" value="ECO:0007669"/>
    <property type="project" value="TreeGrafter"/>
</dbReference>
<dbReference type="InParanoid" id="A0A6L2PJZ2"/>
<dbReference type="GO" id="GO:0032807">
    <property type="term" value="C:DNA ligase IV complex"/>
    <property type="evidence" value="ECO:0007669"/>
    <property type="project" value="TreeGrafter"/>
</dbReference>
<dbReference type="Pfam" id="PF21924">
    <property type="entry name" value="XRCC4_CC"/>
    <property type="match status" value="1"/>
</dbReference>
<evidence type="ECO:0000256" key="1">
    <source>
        <dbReference type="SAM" id="Coils"/>
    </source>
</evidence>
<protein>
    <recommendedName>
        <fullName evidence="2">XRCC4 coiled-coil domain-containing protein</fullName>
    </recommendedName>
</protein>
<sequence length="167" mass="19104">MNETKSALSTHGGSTDFTYAVDGGQFVWKKLDQGSRVGMKYGYIQLEETPYHEAAEIMLDSLLQQCSDLKREVDGLQKNNMRAKRERDVLMEKLVKYKEEKLEIEQQLTGRFLAVLNAKKEHIQQLEERLQVFFPGTKIPSARFGAYTLLILPEDVNGRFSVDSKAL</sequence>
<feature type="domain" description="XRCC4 coiled-coil" evidence="2">
    <location>
        <begin position="58"/>
        <end position="126"/>
    </location>
</feature>
<keyword evidence="1" id="KW-0175">Coiled coil</keyword>
<gene>
    <name evidence="3" type="ORF">Cfor_09179</name>
</gene>
<dbReference type="Proteomes" id="UP000502823">
    <property type="component" value="Unassembled WGS sequence"/>
</dbReference>
<evidence type="ECO:0000313" key="4">
    <source>
        <dbReference type="Proteomes" id="UP000502823"/>
    </source>
</evidence>
<evidence type="ECO:0000259" key="2">
    <source>
        <dbReference type="Pfam" id="PF21924"/>
    </source>
</evidence>
<dbReference type="FunCoup" id="A0A6L2PJZ2">
    <property type="interactions" value="3"/>
</dbReference>
<dbReference type="GO" id="GO:0010165">
    <property type="term" value="P:response to X-ray"/>
    <property type="evidence" value="ECO:0007669"/>
    <property type="project" value="TreeGrafter"/>
</dbReference>
<reference evidence="4" key="1">
    <citation type="submission" date="2020-01" db="EMBL/GenBank/DDBJ databases">
        <title>Draft genome sequence of the Termite Coptotermes fromosanus.</title>
        <authorList>
            <person name="Itakura S."/>
            <person name="Yosikawa Y."/>
            <person name="Umezawa K."/>
        </authorList>
    </citation>
    <scope>NUCLEOTIDE SEQUENCE [LARGE SCALE GENOMIC DNA]</scope>
</reference>
<dbReference type="PANTHER" id="PTHR28559:SF1">
    <property type="entry name" value="DNA REPAIR PROTEIN XRCC4"/>
    <property type="match status" value="1"/>
</dbReference>
<dbReference type="Gene3D" id="1.20.5.370">
    <property type="match status" value="1"/>
</dbReference>
<feature type="coiled-coil region" evidence="1">
    <location>
        <begin position="52"/>
        <end position="107"/>
    </location>
</feature>
<accession>A0A6L2PJZ2</accession>
<dbReference type="AlphaFoldDB" id="A0A6L2PJZ2"/>
<keyword evidence="4" id="KW-1185">Reference proteome</keyword>
<dbReference type="InterPro" id="IPR010585">
    <property type="entry name" value="DNA_repair_prot_XRCC4"/>
</dbReference>
<evidence type="ECO:0000313" key="3">
    <source>
        <dbReference type="EMBL" id="GFG31522.1"/>
    </source>
</evidence>